<evidence type="ECO:0000256" key="8">
    <source>
        <dbReference type="ARBA" id="ARBA00023242"/>
    </source>
</evidence>
<protein>
    <recommendedName>
        <fullName evidence="11">Arf-GAP domain-containing protein</fullName>
    </recommendedName>
</protein>
<feature type="domain" description="Arf-GAP" evidence="11">
    <location>
        <begin position="325"/>
        <end position="442"/>
    </location>
</feature>
<dbReference type="Proteomes" id="UP000600918">
    <property type="component" value="Unassembled WGS sequence"/>
</dbReference>
<dbReference type="InterPro" id="IPR006565">
    <property type="entry name" value="BTP"/>
</dbReference>
<feature type="region of interest" description="Disordered" evidence="10">
    <location>
        <begin position="721"/>
        <end position="749"/>
    </location>
</feature>
<evidence type="ECO:0000259" key="11">
    <source>
        <dbReference type="PROSITE" id="PS50115"/>
    </source>
</evidence>
<dbReference type="InterPro" id="IPR001164">
    <property type="entry name" value="ArfGAP_dom"/>
</dbReference>
<sequence>MKSSKGHGSTVLWGELPPRETLKQEIITPDIIENVWRQVMDEANNTDCDYQIDRQPEYIQLPIGNFHVLNTINFHQQLRMMDEGTVLGNLSIIEAEDSQEESKVPCNLFRFLSADVETDTFKNSSTVHHLTSETAHNLLKHAVIVLLAHIGFEHSSDLAIETLTDIADHFLKRMTLLLKVAAEQEDHGFPDAMERVLLETGIGGVTAIHDYYQEYILRFEENMKKKVETMMEKQRIVLDEAASKLQLDELDEFGNVYREVPTLQLLDPDMGFPPSLDAGFQMLYSLEQDELNSLEIEEEEVNFLAISLTTRQKMAEFGPSQSDIEEIFKRLRAIPANKTCFDCNAKNPAWSSVTYGVFLCIDCSAVHRSLGVHLTFVRSTQLDTNWTWLQLRNMQLGGNANARKYFAQHNCTTTDAQQKYNSRVAMQYKDKLALASALAMRRHGTKVFLPSTKNKTMLHLEESVEPDTEESNDVDFFQEHENFDLNLDESNIPTEEKIVSNSTIHKEGIEKSDTNESSDIVLNSLGPSVKLSESIPSVQSERKPTIGIRKVQSKRPGFGKKAGGLGAQRVKTNFDELEKSVIEIGSEVNETAEHEGTKEEREEIATRFAYRYEQNLSQQAKKVEELTKQLDPLKAGQAERLGMGFNARSGASHSALGDMKTITQESSSKTITAVESKSRDVDVDRDLFMSLDEFYTALSIPYSNNNSNKIKSEEVVIIAEPEPPKRQPLLSRQNNNKSDNKTSDEGEAQKKFGSAKAISSDQYFQDSNYDDSWERKSNLRRFEGSSSISSADYFGTGNSSPTSSTASLTARFSGGRAGVVDLDDVRESVRQGVNKVAGRLSSLANAAVSSIQERYGL</sequence>
<evidence type="ECO:0000256" key="4">
    <source>
        <dbReference type="ARBA" id="ARBA00022771"/>
    </source>
</evidence>
<dbReference type="GO" id="GO:0005096">
    <property type="term" value="F:GTPase activator activity"/>
    <property type="evidence" value="ECO:0007669"/>
    <property type="project" value="UniProtKB-KW"/>
</dbReference>
<keyword evidence="6" id="KW-0805">Transcription regulation</keyword>
<comment type="caution">
    <text evidence="12">The sequence shown here is derived from an EMBL/GenBank/DDBJ whole genome shotgun (WGS) entry which is preliminary data.</text>
</comment>
<dbReference type="FunFam" id="1.10.220.150:FF:000004">
    <property type="entry name" value="Putative ADP-ribosylation factor GTPase-activating protein 2"/>
    <property type="match status" value="1"/>
</dbReference>
<evidence type="ECO:0000256" key="2">
    <source>
        <dbReference type="ARBA" id="ARBA00022468"/>
    </source>
</evidence>
<accession>A0A834PFZ3</accession>
<dbReference type="GO" id="GO:0046982">
    <property type="term" value="F:protein heterodimerization activity"/>
    <property type="evidence" value="ECO:0007669"/>
    <property type="project" value="InterPro"/>
</dbReference>
<dbReference type="SUPFAM" id="SSF57863">
    <property type="entry name" value="ArfGap/RecO-like zinc finger"/>
    <property type="match status" value="1"/>
</dbReference>
<dbReference type="CDD" id="cd08831">
    <property type="entry name" value="ArfGap_ArfGap2_3_like"/>
    <property type="match status" value="1"/>
</dbReference>
<keyword evidence="8" id="KW-0539">Nucleus</keyword>
<dbReference type="GO" id="GO:0000139">
    <property type="term" value="C:Golgi membrane"/>
    <property type="evidence" value="ECO:0007669"/>
    <property type="project" value="GOC"/>
</dbReference>
<evidence type="ECO:0000256" key="10">
    <source>
        <dbReference type="SAM" id="MobiDB-lite"/>
    </source>
</evidence>
<proteinExistence type="predicted"/>
<evidence type="ECO:0000256" key="7">
    <source>
        <dbReference type="ARBA" id="ARBA00023163"/>
    </source>
</evidence>
<dbReference type="PRINTS" id="PR00405">
    <property type="entry name" value="REVINTRACTNG"/>
</dbReference>
<feature type="compositionally biased region" description="Basic and acidic residues" evidence="10">
    <location>
        <begin position="738"/>
        <end position="749"/>
    </location>
</feature>
<evidence type="ECO:0000313" key="12">
    <source>
        <dbReference type="EMBL" id="KAF7439072.1"/>
    </source>
</evidence>
<dbReference type="SMART" id="SM00105">
    <property type="entry name" value="ArfGap"/>
    <property type="match status" value="1"/>
</dbReference>
<evidence type="ECO:0000313" key="13">
    <source>
        <dbReference type="Proteomes" id="UP000600918"/>
    </source>
</evidence>
<dbReference type="GO" id="GO:0048205">
    <property type="term" value="P:COPI coating of Golgi vesicle"/>
    <property type="evidence" value="ECO:0007669"/>
    <property type="project" value="TreeGrafter"/>
</dbReference>
<name>A0A834PFZ3_VESPE</name>
<dbReference type="GO" id="GO:0005634">
    <property type="term" value="C:nucleus"/>
    <property type="evidence" value="ECO:0007669"/>
    <property type="project" value="UniProtKB-SubCell"/>
</dbReference>
<evidence type="ECO:0000256" key="9">
    <source>
        <dbReference type="PROSITE-ProRule" id="PRU00288"/>
    </source>
</evidence>
<dbReference type="AlphaFoldDB" id="A0A834PFZ3"/>
<dbReference type="Gene3D" id="1.10.20.10">
    <property type="entry name" value="Histone, subunit A"/>
    <property type="match status" value="1"/>
</dbReference>
<dbReference type="InterPro" id="IPR037278">
    <property type="entry name" value="ARFGAP/RecO"/>
</dbReference>
<keyword evidence="3" id="KW-0479">Metal-binding</keyword>
<dbReference type="EMBL" id="JACSDY010000001">
    <property type="protein sequence ID" value="KAF7439072.1"/>
    <property type="molecule type" value="Genomic_DNA"/>
</dbReference>
<dbReference type="GO" id="GO:0008270">
    <property type="term" value="F:zinc ion binding"/>
    <property type="evidence" value="ECO:0007669"/>
    <property type="project" value="UniProtKB-KW"/>
</dbReference>
<evidence type="ECO:0000256" key="5">
    <source>
        <dbReference type="ARBA" id="ARBA00022833"/>
    </source>
</evidence>
<keyword evidence="2" id="KW-0343">GTPase activation</keyword>
<dbReference type="InterPro" id="IPR038508">
    <property type="entry name" value="ArfGAP_dom_sf"/>
</dbReference>
<gene>
    <name evidence="12" type="ORF">H0235_001463</name>
</gene>
<reference evidence="12" key="1">
    <citation type="journal article" date="2020" name="G3 (Bethesda)">
        <title>High-Quality Assemblies for Three Invasive Social Wasps from the &lt;i&gt;Vespula&lt;/i&gt; Genus.</title>
        <authorList>
            <person name="Harrop T.W.R."/>
            <person name="Guhlin J."/>
            <person name="McLaughlin G.M."/>
            <person name="Permina E."/>
            <person name="Stockwell P."/>
            <person name="Gilligan J."/>
            <person name="Le Lec M.F."/>
            <person name="Gruber M.A.M."/>
            <person name="Quinn O."/>
            <person name="Lovegrove M."/>
            <person name="Duncan E.J."/>
            <person name="Remnant E.J."/>
            <person name="Van Eeckhoven J."/>
            <person name="Graham B."/>
            <person name="Knapp R.A."/>
            <person name="Langford K.W."/>
            <person name="Kronenberg Z."/>
            <person name="Press M.O."/>
            <person name="Eacker S.M."/>
            <person name="Wilson-Rankin E.E."/>
            <person name="Purcell J."/>
            <person name="Lester P.J."/>
            <person name="Dearden P.K."/>
        </authorList>
    </citation>
    <scope>NUCLEOTIDE SEQUENCE</scope>
    <source>
        <strain evidence="12">Volc-1</strain>
    </source>
</reference>
<evidence type="ECO:0000256" key="1">
    <source>
        <dbReference type="ARBA" id="ARBA00004123"/>
    </source>
</evidence>
<dbReference type="CDD" id="cd06847">
    <property type="entry name" value="HFD_SUPT7L"/>
    <property type="match status" value="1"/>
</dbReference>
<dbReference type="PROSITE" id="PS50115">
    <property type="entry name" value="ARFGAP"/>
    <property type="match status" value="1"/>
</dbReference>
<comment type="subcellular location">
    <subcellularLocation>
        <location evidence="1">Nucleus</location>
    </subcellularLocation>
</comment>
<dbReference type="InterPro" id="IPR009072">
    <property type="entry name" value="Histone-fold"/>
</dbReference>
<dbReference type="Pfam" id="PF01412">
    <property type="entry name" value="ArfGap"/>
    <property type="match status" value="1"/>
</dbReference>
<keyword evidence="5" id="KW-0862">Zinc</keyword>
<evidence type="ECO:0000256" key="3">
    <source>
        <dbReference type="ARBA" id="ARBA00022723"/>
    </source>
</evidence>
<dbReference type="Pfam" id="PF07524">
    <property type="entry name" value="Bromo_TP"/>
    <property type="match status" value="1"/>
</dbReference>
<dbReference type="Gene3D" id="1.10.220.150">
    <property type="entry name" value="Arf GTPase activating protein"/>
    <property type="match status" value="1"/>
</dbReference>
<organism evidence="12 13">
    <name type="scientific">Vespula pensylvanica</name>
    <name type="common">Western yellow jacket</name>
    <name type="synonym">Wasp</name>
    <dbReference type="NCBI Taxonomy" id="30213"/>
    <lineage>
        <taxon>Eukaryota</taxon>
        <taxon>Metazoa</taxon>
        <taxon>Ecdysozoa</taxon>
        <taxon>Arthropoda</taxon>
        <taxon>Hexapoda</taxon>
        <taxon>Insecta</taxon>
        <taxon>Pterygota</taxon>
        <taxon>Neoptera</taxon>
        <taxon>Endopterygota</taxon>
        <taxon>Hymenoptera</taxon>
        <taxon>Apocrita</taxon>
        <taxon>Aculeata</taxon>
        <taxon>Vespoidea</taxon>
        <taxon>Vespidae</taxon>
        <taxon>Vespinae</taxon>
        <taxon>Vespula</taxon>
    </lineage>
</organism>
<keyword evidence="13" id="KW-1185">Reference proteome</keyword>
<dbReference type="PANTHER" id="PTHR45686">
    <property type="entry name" value="ADP-RIBOSYLATION FACTOR GTPASE ACTIVATING PROTEIN 3, ISOFORM H-RELATED"/>
    <property type="match status" value="1"/>
</dbReference>
<keyword evidence="4 9" id="KW-0863">Zinc-finger</keyword>
<evidence type="ECO:0000256" key="6">
    <source>
        <dbReference type="ARBA" id="ARBA00023015"/>
    </source>
</evidence>
<keyword evidence="7" id="KW-0804">Transcription</keyword>
<dbReference type="PANTHER" id="PTHR45686:SF4">
    <property type="entry name" value="ADP-RIBOSYLATION FACTOR GTPASE ACTIVATING PROTEIN 3, ISOFORM H"/>
    <property type="match status" value="1"/>
</dbReference>